<dbReference type="InterPro" id="IPR018445">
    <property type="entry name" value="Put_Phosphate_transp_reg"/>
</dbReference>
<gene>
    <name evidence="3" type="ORF">NE675_01760</name>
</gene>
<proteinExistence type="inferred from homology"/>
<evidence type="ECO:0000256" key="1">
    <source>
        <dbReference type="ARBA" id="ARBA00008591"/>
    </source>
</evidence>
<dbReference type="EMBL" id="JANGEW010000002">
    <property type="protein sequence ID" value="MCQ5341763.1"/>
    <property type="molecule type" value="Genomic_DNA"/>
</dbReference>
<comment type="caution">
    <text evidence="3">The sequence shown here is derived from an EMBL/GenBank/DDBJ whole genome shotgun (WGS) entry which is preliminary data.</text>
</comment>
<accession>A0ABT1SQ58</accession>
<evidence type="ECO:0000313" key="4">
    <source>
        <dbReference type="Proteomes" id="UP001206692"/>
    </source>
</evidence>
<reference evidence="3 4" key="1">
    <citation type="submission" date="2022-06" db="EMBL/GenBank/DDBJ databases">
        <title>Isolation of gut microbiota from human fecal samples.</title>
        <authorList>
            <person name="Pamer E.G."/>
            <person name="Barat B."/>
            <person name="Waligurski E."/>
            <person name="Medina S."/>
            <person name="Paddock L."/>
            <person name="Mostad J."/>
        </authorList>
    </citation>
    <scope>NUCLEOTIDE SEQUENCE [LARGE SCALE GENOMIC DNA]</scope>
    <source>
        <strain evidence="3 4">DFI.1.1</strain>
    </source>
</reference>
<dbReference type="Pfam" id="PF01865">
    <property type="entry name" value="PhoU_div"/>
    <property type="match status" value="1"/>
</dbReference>
<organism evidence="3 4">
    <name type="scientific">Megasphaera massiliensis</name>
    <dbReference type="NCBI Taxonomy" id="1232428"/>
    <lineage>
        <taxon>Bacteria</taxon>
        <taxon>Bacillati</taxon>
        <taxon>Bacillota</taxon>
        <taxon>Negativicutes</taxon>
        <taxon>Veillonellales</taxon>
        <taxon>Veillonellaceae</taxon>
        <taxon>Megasphaera</taxon>
    </lineage>
</organism>
<dbReference type="RefSeq" id="WP_062411738.1">
    <property type="nucleotide sequence ID" value="NZ_JAJCIO010000002.1"/>
</dbReference>
<name>A0ABT1SQ58_9FIRM</name>
<dbReference type="Proteomes" id="UP001206692">
    <property type="component" value="Unassembled WGS sequence"/>
</dbReference>
<dbReference type="PANTHER" id="PTHR37298">
    <property type="entry name" value="UPF0111 PROTEIN YKAA"/>
    <property type="match status" value="1"/>
</dbReference>
<evidence type="ECO:0000256" key="2">
    <source>
        <dbReference type="SAM" id="Coils"/>
    </source>
</evidence>
<keyword evidence="4" id="KW-1185">Reference proteome</keyword>
<dbReference type="InterPro" id="IPR052912">
    <property type="entry name" value="UPF0111_domain"/>
</dbReference>
<keyword evidence="2" id="KW-0175">Coiled coil</keyword>
<sequence>MFSISNKHEEFFDYLVANAQNFHRGAVIANEVMQDVSTISLHLKEIVKLEHESSKTNQDIIFKLSRVFITPIDREDFYKLTCQLENSIDSLQGALMRTSMYHVTSAPEAAVAMTEQLVLMGEEMNNIFELLKDIDRNQANLMRHAERLNRLESEIDHLYRQEISRLFSGEEKDLLNVIRWKDILGTLEEASDNVETLANTVKEVTMKYA</sequence>
<feature type="coiled-coil region" evidence="2">
    <location>
        <begin position="134"/>
        <end position="161"/>
    </location>
</feature>
<dbReference type="Gene3D" id="1.20.58.220">
    <property type="entry name" value="Phosphate transport system protein phou homolog 2, domain 2"/>
    <property type="match status" value="1"/>
</dbReference>
<comment type="similarity">
    <text evidence="1">Belongs to the UPF0111 family.</text>
</comment>
<dbReference type="InterPro" id="IPR038078">
    <property type="entry name" value="PhoU-like_sf"/>
</dbReference>
<evidence type="ECO:0000313" key="3">
    <source>
        <dbReference type="EMBL" id="MCQ5341763.1"/>
    </source>
</evidence>
<dbReference type="PANTHER" id="PTHR37298:SF1">
    <property type="entry name" value="UPF0111 PROTEIN YKAA"/>
    <property type="match status" value="1"/>
</dbReference>
<protein>
    <submittedName>
        <fullName evidence="3">DUF47 family protein</fullName>
    </submittedName>
</protein>